<gene>
    <name evidence="5" type="ORF">EWM59_26870</name>
</gene>
<keyword evidence="3" id="KW-0175">Coiled coil</keyword>
<dbReference type="AlphaFoldDB" id="A0A4Q5LQZ5"/>
<dbReference type="PANTHER" id="PTHR33449">
    <property type="entry name" value="NUCLEOID-ASSOCIATED PROTEIN YBAB"/>
    <property type="match status" value="1"/>
</dbReference>
<dbReference type="GO" id="GO:0005829">
    <property type="term" value="C:cytosol"/>
    <property type="evidence" value="ECO:0007669"/>
    <property type="project" value="TreeGrafter"/>
</dbReference>
<comment type="subunit">
    <text evidence="2">Homodimer.</text>
</comment>
<dbReference type="GO" id="GO:0003677">
    <property type="term" value="F:DNA binding"/>
    <property type="evidence" value="ECO:0007669"/>
    <property type="project" value="UniProtKB-UniRule"/>
</dbReference>
<evidence type="ECO:0000313" key="6">
    <source>
        <dbReference type="Proteomes" id="UP000293162"/>
    </source>
</evidence>
<dbReference type="Gene3D" id="3.30.1310.10">
    <property type="entry name" value="Nucleoid-associated protein YbaB-like domain"/>
    <property type="match status" value="1"/>
</dbReference>
<comment type="caution">
    <text evidence="5">The sequence shown here is derived from an EMBL/GenBank/DDBJ whole genome shotgun (WGS) entry which is preliminary data.</text>
</comment>
<dbReference type="RefSeq" id="WP_130024301.1">
    <property type="nucleotide sequence ID" value="NZ_SEWF01000094.1"/>
</dbReference>
<feature type="coiled-coil region" evidence="3">
    <location>
        <begin position="6"/>
        <end position="33"/>
    </location>
</feature>
<evidence type="ECO:0000256" key="1">
    <source>
        <dbReference type="ARBA" id="ARBA00023125"/>
    </source>
</evidence>
<feature type="region of interest" description="Disordered" evidence="4">
    <location>
        <begin position="92"/>
        <end position="114"/>
    </location>
</feature>
<dbReference type="EMBL" id="SEWF01000094">
    <property type="protein sequence ID" value="RYU91773.1"/>
    <property type="molecule type" value="Genomic_DNA"/>
</dbReference>
<keyword evidence="1 2" id="KW-0238">DNA-binding</keyword>
<proteinExistence type="inferred from homology"/>
<accession>A0A4Q5LQZ5</accession>
<keyword evidence="2" id="KW-0963">Cytoplasm</keyword>
<sequence>MNMGDIFGLAGKMKEMQTRMQEAQENLGKITETGESGAGMVRVTVNGKKQLIKIEIDEDLISKDQREILQDLIVAATNKALEKVEDKAKEELRKSTEGMMPNIPGMDFDKMFNK</sequence>
<dbReference type="SUPFAM" id="SSF82607">
    <property type="entry name" value="YbaB-like"/>
    <property type="match status" value="1"/>
</dbReference>
<dbReference type="NCBIfam" id="TIGR00103">
    <property type="entry name" value="DNA_YbaB_EbfC"/>
    <property type="match status" value="1"/>
</dbReference>
<comment type="function">
    <text evidence="2">Binds to DNA and alters its conformation. May be involved in regulation of gene expression, nucleoid organization and DNA protection.</text>
</comment>
<dbReference type="Pfam" id="PF02575">
    <property type="entry name" value="YbaB_DNA_bd"/>
    <property type="match status" value="1"/>
</dbReference>
<comment type="similarity">
    <text evidence="2">Belongs to the YbaB/EbfC family.</text>
</comment>
<evidence type="ECO:0000256" key="4">
    <source>
        <dbReference type="SAM" id="MobiDB-lite"/>
    </source>
</evidence>
<dbReference type="Proteomes" id="UP000293162">
    <property type="component" value="Unassembled WGS sequence"/>
</dbReference>
<comment type="subcellular location">
    <subcellularLocation>
        <location evidence="2">Cytoplasm</location>
        <location evidence="2">Nucleoid</location>
    </subcellularLocation>
</comment>
<protein>
    <recommendedName>
        <fullName evidence="2">Nucleoid-associated protein EWM59_26870</fullName>
    </recommendedName>
</protein>
<evidence type="ECO:0000256" key="2">
    <source>
        <dbReference type="HAMAP-Rule" id="MF_00274"/>
    </source>
</evidence>
<dbReference type="GO" id="GO:0043590">
    <property type="term" value="C:bacterial nucleoid"/>
    <property type="evidence" value="ECO:0007669"/>
    <property type="project" value="UniProtKB-UniRule"/>
</dbReference>
<dbReference type="InterPro" id="IPR036894">
    <property type="entry name" value="YbaB-like_sf"/>
</dbReference>
<organism evidence="5 6">
    <name type="scientific">Emticicia agri</name>
    <dbReference type="NCBI Taxonomy" id="2492393"/>
    <lineage>
        <taxon>Bacteria</taxon>
        <taxon>Pseudomonadati</taxon>
        <taxon>Bacteroidota</taxon>
        <taxon>Cytophagia</taxon>
        <taxon>Cytophagales</taxon>
        <taxon>Leadbetterellaceae</taxon>
        <taxon>Emticicia</taxon>
    </lineage>
</organism>
<dbReference type="PIRSF" id="PIRSF004555">
    <property type="entry name" value="UCP004555"/>
    <property type="match status" value="1"/>
</dbReference>
<dbReference type="PANTHER" id="PTHR33449:SF1">
    <property type="entry name" value="NUCLEOID-ASSOCIATED PROTEIN YBAB"/>
    <property type="match status" value="1"/>
</dbReference>
<dbReference type="InterPro" id="IPR004401">
    <property type="entry name" value="YbaB/EbfC"/>
</dbReference>
<evidence type="ECO:0000313" key="5">
    <source>
        <dbReference type="EMBL" id="RYU91773.1"/>
    </source>
</evidence>
<dbReference type="OrthoDB" id="9808738at2"/>
<dbReference type="HAMAP" id="MF_00274">
    <property type="entry name" value="DNA_YbaB_EbfC"/>
    <property type="match status" value="1"/>
</dbReference>
<evidence type="ECO:0000256" key="3">
    <source>
        <dbReference type="SAM" id="Coils"/>
    </source>
</evidence>
<keyword evidence="6" id="KW-1185">Reference proteome</keyword>
<name>A0A4Q5LQZ5_9BACT</name>
<reference evidence="5 6" key="1">
    <citation type="submission" date="2019-02" db="EMBL/GenBank/DDBJ databases">
        <title>Bacterial novel species Emticicia sp. 17J42-9 isolated from soil.</title>
        <authorList>
            <person name="Jung H.-Y."/>
        </authorList>
    </citation>
    <scope>NUCLEOTIDE SEQUENCE [LARGE SCALE GENOMIC DNA]</scope>
    <source>
        <strain evidence="5 6">17J42-9</strain>
    </source>
</reference>